<evidence type="ECO:0000256" key="2">
    <source>
        <dbReference type="ARBA" id="ARBA00022448"/>
    </source>
</evidence>
<keyword evidence="3 8" id="KW-0375">Hydrogen ion transport</keyword>
<evidence type="ECO:0000313" key="10">
    <source>
        <dbReference type="Proteomes" id="UP000031838"/>
    </source>
</evidence>
<reference evidence="9 10" key="2">
    <citation type="journal article" date="2016" name="Appl. Microbiol. Biotechnol.">
        <title>Mutations improving production and secretion of extracellular lipase by Burkholderia glumae PG1.</title>
        <authorList>
            <person name="Knapp A."/>
            <person name="Voget S."/>
            <person name="Gao R."/>
            <person name="Zaburannyi N."/>
            <person name="Krysciak D."/>
            <person name="Breuer M."/>
            <person name="Hauer B."/>
            <person name="Streit W.R."/>
            <person name="Muller R."/>
            <person name="Daniel R."/>
            <person name="Jaeger K.E."/>
        </authorList>
    </citation>
    <scope>NUCLEOTIDE SEQUENCE [LARGE SCALE GENOMIC DNA]</scope>
    <source>
        <strain evidence="9 10">PG1</strain>
    </source>
</reference>
<dbReference type="NCBIfam" id="NF004402">
    <property type="entry name" value="PRK05758.2-2"/>
    <property type="match status" value="1"/>
</dbReference>
<keyword evidence="6 8" id="KW-0139">CF(1)</keyword>
<name>A0A0B6RMK4_BURPL</name>
<protein>
    <recommendedName>
        <fullName evidence="8">ATP synthase subunit delta</fullName>
    </recommendedName>
    <alternativeName>
        <fullName evidence="8">ATP synthase F(1) sector subunit delta</fullName>
    </alternativeName>
    <alternativeName>
        <fullName evidence="8">F-type ATPase subunit delta</fullName>
        <shortName evidence="8">F-ATPase subunit delta</shortName>
    </alternativeName>
</protein>
<dbReference type="GO" id="GO:0016787">
    <property type="term" value="F:hydrolase activity"/>
    <property type="evidence" value="ECO:0007669"/>
    <property type="project" value="UniProtKB-KW"/>
</dbReference>
<dbReference type="HAMAP" id="MF_01416">
    <property type="entry name" value="ATP_synth_delta_bact"/>
    <property type="match status" value="1"/>
</dbReference>
<dbReference type="InterPro" id="IPR000711">
    <property type="entry name" value="ATPase_OSCP/dsu"/>
</dbReference>
<comment type="function">
    <text evidence="8">This protein is part of the stalk that links CF(0) to CF(1). It either transmits conformational changes from CF(0) to CF(1) or is implicated in proton conduction.</text>
</comment>
<evidence type="ECO:0000256" key="4">
    <source>
        <dbReference type="ARBA" id="ARBA00023065"/>
    </source>
</evidence>
<reference evidence="10" key="1">
    <citation type="submission" date="2011-03" db="EMBL/GenBank/DDBJ databases">
        <authorList>
            <person name="Voget S."/>
            <person name="Streit W.R."/>
            <person name="Jaeger K.E."/>
            <person name="Daniel R."/>
        </authorList>
    </citation>
    <scope>NUCLEOTIDE SEQUENCE [LARGE SCALE GENOMIC DNA]</scope>
    <source>
        <strain evidence="10">PG1</strain>
    </source>
</reference>
<dbReference type="GO" id="GO:0045259">
    <property type="term" value="C:proton-transporting ATP synthase complex"/>
    <property type="evidence" value="ECO:0007669"/>
    <property type="project" value="UniProtKB-KW"/>
</dbReference>
<keyword evidence="10" id="KW-1185">Reference proteome</keyword>
<keyword evidence="4 8" id="KW-0406">Ion transport</keyword>
<dbReference type="KEGG" id="bpla:bpln_1g00680"/>
<comment type="similarity">
    <text evidence="8">Belongs to the ATPase delta chain family.</text>
</comment>
<keyword evidence="2 8" id="KW-0813">Transport</keyword>
<evidence type="ECO:0000313" key="9">
    <source>
        <dbReference type="EMBL" id="AJK44623.1"/>
    </source>
</evidence>
<dbReference type="GO" id="GO:0005886">
    <property type="term" value="C:plasma membrane"/>
    <property type="evidence" value="ECO:0007669"/>
    <property type="project" value="UniProtKB-SubCell"/>
</dbReference>
<gene>
    <name evidence="8 9" type="primary">atpH</name>
    <name evidence="9" type="ORF">BGL_1c00690</name>
</gene>
<sequence length="179" mass="19074">MAEFATIARPYAEALFRVAEAGDIAAWSTLVEALAQVAQLPEVKSVASSPKVAREQIVELLLAAVKSPLADSAEAKNFVRMLVDNHRIVLLPEIAVQFDELKNAREGAADVQIVSAFPLEGVPLAELVASLERKFGRKLKATVEIDASLIGGVRVTVGDEVLDTSVRARLASMQAALTA</sequence>
<proteinExistence type="inferred from homology"/>
<keyword evidence="5 8" id="KW-0472">Membrane</keyword>
<dbReference type="Gene3D" id="1.10.520.20">
    <property type="entry name" value="N-terminal domain of the delta subunit of the F1F0-ATP synthase"/>
    <property type="match status" value="1"/>
</dbReference>
<comment type="function">
    <text evidence="8">F(1)F(0) ATP synthase produces ATP from ADP in the presence of a proton or sodium gradient. F-type ATPases consist of two structural domains, F(1) containing the extramembraneous catalytic core and F(0) containing the membrane proton channel, linked together by a central stalk and a peripheral stalk. During catalysis, ATP synthesis in the catalytic domain of F(1) is coupled via a rotary mechanism of the central stalk subunits to proton translocation.</text>
</comment>
<evidence type="ECO:0000256" key="6">
    <source>
        <dbReference type="ARBA" id="ARBA00023196"/>
    </source>
</evidence>
<dbReference type="GO" id="GO:0046933">
    <property type="term" value="F:proton-transporting ATP synthase activity, rotational mechanism"/>
    <property type="evidence" value="ECO:0007669"/>
    <property type="project" value="UniProtKB-UniRule"/>
</dbReference>
<evidence type="ECO:0000256" key="5">
    <source>
        <dbReference type="ARBA" id="ARBA00023136"/>
    </source>
</evidence>
<dbReference type="SUPFAM" id="SSF47928">
    <property type="entry name" value="N-terminal domain of the delta subunit of the F1F0-ATP synthase"/>
    <property type="match status" value="1"/>
</dbReference>
<dbReference type="KEGG" id="bgp:BGL_1c00690"/>
<dbReference type="AlphaFoldDB" id="A0A0B6RMK4"/>
<dbReference type="RefSeq" id="WP_042623489.1">
    <property type="nucleotide sequence ID" value="NZ_BSTO01000003.1"/>
</dbReference>
<evidence type="ECO:0000256" key="1">
    <source>
        <dbReference type="ARBA" id="ARBA00004370"/>
    </source>
</evidence>
<dbReference type="NCBIfam" id="TIGR01145">
    <property type="entry name" value="ATP_synt_delta"/>
    <property type="match status" value="1"/>
</dbReference>
<dbReference type="PANTHER" id="PTHR11910">
    <property type="entry name" value="ATP SYNTHASE DELTA CHAIN"/>
    <property type="match status" value="1"/>
</dbReference>
<dbReference type="PRINTS" id="PR00125">
    <property type="entry name" value="ATPASEDELTA"/>
</dbReference>
<keyword evidence="8" id="KW-1003">Cell membrane</keyword>
<accession>A0A0B6RMK4</accession>
<evidence type="ECO:0000256" key="8">
    <source>
        <dbReference type="HAMAP-Rule" id="MF_01416"/>
    </source>
</evidence>
<comment type="subcellular location">
    <subcellularLocation>
        <location evidence="8">Cell membrane</location>
        <topology evidence="8">Peripheral membrane protein</topology>
    </subcellularLocation>
    <subcellularLocation>
        <location evidence="1">Membrane</location>
    </subcellularLocation>
</comment>
<dbReference type="HOGENOM" id="CLU_085114_3_0_4"/>
<organism evidence="9 10">
    <name type="scientific">Burkholderia plantarii</name>
    <dbReference type="NCBI Taxonomy" id="41899"/>
    <lineage>
        <taxon>Bacteria</taxon>
        <taxon>Pseudomonadati</taxon>
        <taxon>Pseudomonadota</taxon>
        <taxon>Betaproteobacteria</taxon>
        <taxon>Burkholderiales</taxon>
        <taxon>Burkholderiaceae</taxon>
        <taxon>Burkholderia</taxon>
    </lineage>
</organism>
<dbReference type="Pfam" id="PF00213">
    <property type="entry name" value="OSCP"/>
    <property type="match status" value="1"/>
</dbReference>
<keyword evidence="9" id="KW-0378">Hydrolase</keyword>
<dbReference type="InterPro" id="IPR026015">
    <property type="entry name" value="ATP_synth_OSCP/delta_N_sf"/>
</dbReference>
<keyword evidence="7 8" id="KW-0066">ATP synthesis</keyword>
<dbReference type="Proteomes" id="UP000031838">
    <property type="component" value="Chromosome 1"/>
</dbReference>
<evidence type="ECO:0000256" key="3">
    <source>
        <dbReference type="ARBA" id="ARBA00022781"/>
    </source>
</evidence>
<dbReference type="EMBL" id="CP002580">
    <property type="protein sequence ID" value="AJK44623.1"/>
    <property type="molecule type" value="Genomic_DNA"/>
</dbReference>
<evidence type="ECO:0000256" key="7">
    <source>
        <dbReference type="ARBA" id="ARBA00023310"/>
    </source>
</evidence>